<keyword evidence="2 4" id="KW-0689">Ribosomal protein</keyword>
<dbReference type="GO" id="GO:0003729">
    <property type="term" value="F:mRNA binding"/>
    <property type="evidence" value="ECO:0007669"/>
    <property type="project" value="TreeGrafter"/>
</dbReference>
<dbReference type="InterPro" id="IPR000206">
    <property type="entry name" value="Ribosomal_bL12"/>
</dbReference>
<dbReference type="PATRIC" id="fig|1619112.3.peg.1069"/>
<sequence length="131" mass="13850">MADLSTNAQKVMDMVEKMTVLELNDLVKAMEEKFGVSAAAPMIMGAIPAGNGAETEPEEEKTEFDVVLADAGGNKIAVIKAVREINQALGLVEAKNLVESAPKPVLEGAKKEDAEAAKKKLEEAGAKVELK</sequence>
<name>A0A0G0WNF6_UNCKA</name>
<dbReference type="Pfam" id="PF00542">
    <property type="entry name" value="Ribosomal_L12"/>
    <property type="match status" value="1"/>
</dbReference>
<dbReference type="Pfam" id="PF16320">
    <property type="entry name" value="Ribosomal_L12_N"/>
    <property type="match status" value="1"/>
</dbReference>
<evidence type="ECO:0000259" key="6">
    <source>
        <dbReference type="Pfam" id="PF16320"/>
    </source>
</evidence>
<comment type="similarity">
    <text evidence="1 4">Belongs to the bacterial ribosomal protein bL12 family.</text>
</comment>
<dbReference type="InterPro" id="IPR008932">
    <property type="entry name" value="Ribosomal_bL12_oligo"/>
</dbReference>
<evidence type="ECO:0000259" key="5">
    <source>
        <dbReference type="Pfam" id="PF00542"/>
    </source>
</evidence>
<reference evidence="7 8" key="1">
    <citation type="journal article" date="2015" name="Nature">
        <title>rRNA introns, odd ribosomes, and small enigmatic genomes across a large radiation of phyla.</title>
        <authorList>
            <person name="Brown C.T."/>
            <person name="Hug L.A."/>
            <person name="Thomas B.C."/>
            <person name="Sharon I."/>
            <person name="Castelle C.J."/>
            <person name="Singh A."/>
            <person name="Wilkins M.J."/>
            <person name="Williams K.H."/>
            <person name="Banfield J.F."/>
        </authorList>
    </citation>
    <scope>NUCLEOTIDE SEQUENCE [LARGE SCALE GENOMIC DNA]</scope>
</reference>
<dbReference type="FunFam" id="3.30.1390.10:FF:000001">
    <property type="entry name" value="50S ribosomal protein L7/L12"/>
    <property type="match status" value="1"/>
</dbReference>
<keyword evidence="3 4" id="KW-0687">Ribonucleoprotein</keyword>
<evidence type="ECO:0000256" key="2">
    <source>
        <dbReference type="ARBA" id="ARBA00022980"/>
    </source>
</evidence>
<dbReference type="Gene3D" id="1.20.5.710">
    <property type="entry name" value="Single helix bin"/>
    <property type="match status" value="1"/>
</dbReference>
<feature type="domain" description="Large ribosomal subunit protein bL12 oligomerization" evidence="6">
    <location>
        <begin position="9"/>
        <end position="53"/>
    </location>
</feature>
<evidence type="ECO:0000313" key="8">
    <source>
        <dbReference type="Proteomes" id="UP000034163"/>
    </source>
</evidence>
<dbReference type="InterPro" id="IPR013823">
    <property type="entry name" value="Ribosomal_bL12_C"/>
</dbReference>
<dbReference type="PANTHER" id="PTHR45987:SF4">
    <property type="entry name" value="LARGE RIBOSOMAL SUBUNIT PROTEIN BL12M"/>
    <property type="match status" value="1"/>
</dbReference>
<dbReference type="HAMAP" id="MF_00368">
    <property type="entry name" value="Ribosomal_bL12"/>
    <property type="match status" value="1"/>
</dbReference>
<evidence type="ECO:0000256" key="1">
    <source>
        <dbReference type="ARBA" id="ARBA00007197"/>
    </source>
</evidence>
<proteinExistence type="inferred from homology"/>
<dbReference type="CDD" id="cd00387">
    <property type="entry name" value="Ribosomal_L7_L12"/>
    <property type="match status" value="1"/>
</dbReference>
<dbReference type="Gene3D" id="3.30.1390.10">
    <property type="match status" value="1"/>
</dbReference>
<dbReference type="InterPro" id="IPR014719">
    <property type="entry name" value="Ribosomal_bL12_C/ClpS-like"/>
</dbReference>
<dbReference type="GO" id="GO:0006412">
    <property type="term" value="P:translation"/>
    <property type="evidence" value="ECO:0007669"/>
    <property type="project" value="UniProtKB-UniRule"/>
</dbReference>
<comment type="caution">
    <text evidence="7">The sequence shown here is derived from an EMBL/GenBank/DDBJ whole genome shotgun (WGS) entry which is preliminary data.</text>
</comment>
<feature type="domain" description="Large ribosomal subunit protein bL12 C-terminal" evidence="5">
    <location>
        <begin position="64"/>
        <end position="131"/>
    </location>
</feature>
<dbReference type="PANTHER" id="PTHR45987">
    <property type="entry name" value="39S RIBOSOMAL PROTEIN L12"/>
    <property type="match status" value="1"/>
</dbReference>
<evidence type="ECO:0000313" key="7">
    <source>
        <dbReference type="EMBL" id="KKS14330.1"/>
    </source>
</evidence>
<evidence type="ECO:0000256" key="4">
    <source>
        <dbReference type="HAMAP-Rule" id="MF_00368"/>
    </source>
</evidence>
<accession>A0A0G0WNF6</accession>
<gene>
    <name evidence="4" type="primary">rplL</name>
    <name evidence="7" type="ORF">UU72_C0049G0004</name>
</gene>
<comment type="function">
    <text evidence="4">Forms part of the ribosomal stalk which helps the ribosome interact with GTP-bound translation factors. Is thus essential for accurate translation.</text>
</comment>
<comment type="subunit">
    <text evidence="4">Homodimer. Part of the ribosomal stalk of the 50S ribosomal subunit. Forms a multimeric L10(L12)X complex, where L10 forms an elongated spine to which 2 to 4 L12 dimers bind in a sequential fashion. Binds GTP-bound translation factors.</text>
</comment>
<dbReference type="EMBL" id="LCBS01000049">
    <property type="protein sequence ID" value="KKS14330.1"/>
    <property type="molecule type" value="Genomic_DNA"/>
</dbReference>
<evidence type="ECO:0000256" key="3">
    <source>
        <dbReference type="ARBA" id="ARBA00023274"/>
    </source>
</evidence>
<dbReference type="Proteomes" id="UP000034163">
    <property type="component" value="Unassembled WGS sequence"/>
</dbReference>
<dbReference type="GO" id="GO:0003735">
    <property type="term" value="F:structural constituent of ribosome"/>
    <property type="evidence" value="ECO:0007669"/>
    <property type="project" value="InterPro"/>
</dbReference>
<dbReference type="InterPro" id="IPR036235">
    <property type="entry name" value="Ribosomal_bL12_oligo_N_sf"/>
</dbReference>
<protein>
    <recommendedName>
        <fullName evidence="4">Large ribosomal subunit protein bL12</fullName>
    </recommendedName>
</protein>
<organism evidence="7 8">
    <name type="scientific">candidate division WWE3 bacterium GW2011_GWB1_41_6</name>
    <dbReference type="NCBI Taxonomy" id="1619112"/>
    <lineage>
        <taxon>Bacteria</taxon>
        <taxon>Katanobacteria</taxon>
    </lineage>
</organism>
<dbReference type="SUPFAM" id="SSF54736">
    <property type="entry name" value="ClpS-like"/>
    <property type="match status" value="1"/>
</dbReference>
<dbReference type="SUPFAM" id="SSF48300">
    <property type="entry name" value="Ribosomal protein L7/12, oligomerisation (N-terminal) domain"/>
    <property type="match status" value="1"/>
</dbReference>
<dbReference type="NCBIfam" id="TIGR00855">
    <property type="entry name" value="L12"/>
    <property type="match status" value="1"/>
</dbReference>
<dbReference type="GO" id="GO:0022625">
    <property type="term" value="C:cytosolic large ribosomal subunit"/>
    <property type="evidence" value="ECO:0007669"/>
    <property type="project" value="TreeGrafter"/>
</dbReference>
<dbReference type="AlphaFoldDB" id="A0A0G0WNF6"/>